<dbReference type="EMBL" id="MU864363">
    <property type="protein sequence ID" value="KAK4190859.1"/>
    <property type="molecule type" value="Genomic_DNA"/>
</dbReference>
<comment type="caution">
    <text evidence="1">The sequence shown here is derived from an EMBL/GenBank/DDBJ whole genome shotgun (WGS) entry which is preliminary data.</text>
</comment>
<dbReference type="Proteomes" id="UP001302126">
    <property type="component" value="Unassembled WGS sequence"/>
</dbReference>
<keyword evidence="2" id="KW-1185">Reference proteome</keyword>
<protein>
    <submittedName>
        <fullName evidence="1">Uncharacterized protein</fullName>
    </submittedName>
</protein>
<reference evidence="1" key="1">
    <citation type="journal article" date="2023" name="Mol. Phylogenet. Evol.">
        <title>Genome-scale phylogeny and comparative genomics of the fungal order Sordariales.</title>
        <authorList>
            <person name="Hensen N."/>
            <person name="Bonometti L."/>
            <person name="Westerberg I."/>
            <person name="Brannstrom I.O."/>
            <person name="Guillou S."/>
            <person name="Cros-Aarteil S."/>
            <person name="Calhoun S."/>
            <person name="Haridas S."/>
            <person name="Kuo A."/>
            <person name="Mondo S."/>
            <person name="Pangilinan J."/>
            <person name="Riley R."/>
            <person name="LaButti K."/>
            <person name="Andreopoulos B."/>
            <person name="Lipzen A."/>
            <person name="Chen C."/>
            <person name="Yan M."/>
            <person name="Daum C."/>
            <person name="Ng V."/>
            <person name="Clum A."/>
            <person name="Steindorff A."/>
            <person name="Ohm R.A."/>
            <person name="Martin F."/>
            <person name="Silar P."/>
            <person name="Natvig D.O."/>
            <person name="Lalanne C."/>
            <person name="Gautier V."/>
            <person name="Ament-Velasquez S.L."/>
            <person name="Kruys A."/>
            <person name="Hutchinson M.I."/>
            <person name="Powell A.J."/>
            <person name="Barry K."/>
            <person name="Miller A.N."/>
            <person name="Grigoriev I.V."/>
            <person name="Debuchy R."/>
            <person name="Gladieux P."/>
            <person name="Hiltunen Thoren M."/>
            <person name="Johannesson H."/>
        </authorList>
    </citation>
    <scope>NUCLEOTIDE SEQUENCE</scope>
    <source>
        <strain evidence="1">PSN309</strain>
    </source>
</reference>
<reference evidence="1" key="2">
    <citation type="submission" date="2023-05" db="EMBL/GenBank/DDBJ databases">
        <authorList>
            <consortium name="Lawrence Berkeley National Laboratory"/>
            <person name="Steindorff A."/>
            <person name="Hensen N."/>
            <person name="Bonometti L."/>
            <person name="Westerberg I."/>
            <person name="Brannstrom I.O."/>
            <person name="Guillou S."/>
            <person name="Cros-Aarteil S."/>
            <person name="Calhoun S."/>
            <person name="Haridas S."/>
            <person name="Kuo A."/>
            <person name="Mondo S."/>
            <person name="Pangilinan J."/>
            <person name="Riley R."/>
            <person name="Labutti K."/>
            <person name="Andreopoulos B."/>
            <person name="Lipzen A."/>
            <person name="Chen C."/>
            <person name="Yanf M."/>
            <person name="Daum C."/>
            <person name="Ng V."/>
            <person name="Clum A."/>
            <person name="Ohm R."/>
            <person name="Martin F."/>
            <person name="Silar P."/>
            <person name="Natvig D."/>
            <person name="Lalanne C."/>
            <person name="Gautier V."/>
            <person name="Ament-Velasquez S.L."/>
            <person name="Kruys A."/>
            <person name="Hutchinson M.I."/>
            <person name="Powell A.J."/>
            <person name="Barry K."/>
            <person name="Miller A.N."/>
            <person name="Grigoriev I.V."/>
            <person name="Debuchy R."/>
            <person name="Gladieux P."/>
            <person name="Thoren M.H."/>
            <person name="Johannesson H."/>
        </authorList>
    </citation>
    <scope>NUCLEOTIDE SEQUENCE</scope>
    <source>
        <strain evidence="1">PSN309</strain>
    </source>
</reference>
<name>A0AAN6WZ41_9PEZI</name>
<proteinExistence type="predicted"/>
<accession>A0AAN6WZ41</accession>
<dbReference type="AlphaFoldDB" id="A0AAN6WZ41"/>
<organism evidence="1 2">
    <name type="scientific">Podospora australis</name>
    <dbReference type="NCBI Taxonomy" id="1536484"/>
    <lineage>
        <taxon>Eukaryota</taxon>
        <taxon>Fungi</taxon>
        <taxon>Dikarya</taxon>
        <taxon>Ascomycota</taxon>
        <taxon>Pezizomycotina</taxon>
        <taxon>Sordariomycetes</taxon>
        <taxon>Sordariomycetidae</taxon>
        <taxon>Sordariales</taxon>
        <taxon>Podosporaceae</taxon>
        <taxon>Podospora</taxon>
    </lineage>
</organism>
<sequence length="451" mass="51665">MAQGKIQGSRLHEVLMLTSRSRAFDLRDRVFGVLGLIEPPRFSQEAVLRPNYSLSTQQVFVGFFAHLVLQDMHFLFHAMGAAASDSRLSWAPAWETDEDWQQLLEAYPKKPKRLDELMPPTLRSWLDDERDPAQFVDGDLGECLEGPYRSRFWDLESKSEGYRSSYLQALPWQTLLLKNPDQITINSNTGALSLELIYWCIIPYKPVGVCRDGSWGTFEIRGPGASMYLISTNPLDSCVSPGEDYIFIIKNLGVLYTYLVVRKCSQSGTWRIVATCRNAFMHTRKLVSVPSASEILVRNALQELVPELVYDRLGRQIPCLRQLIPSARYGWDVFPAYAAMISTQAEEREPFESVYLSYFGLNYEGKIVVDDDGDTAVDCWMGRARSRVKMKRVRESIASHFSGVDKLRTSLNLSIDELKAKLEGRRGHGCLEWPEMKEWKMDLRYERVTIR</sequence>
<evidence type="ECO:0000313" key="1">
    <source>
        <dbReference type="EMBL" id="KAK4190859.1"/>
    </source>
</evidence>
<gene>
    <name evidence="1" type="ORF">QBC35DRAFT_489189</name>
</gene>
<evidence type="ECO:0000313" key="2">
    <source>
        <dbReference type="Proteomes" id="UP001302126"/>
    </source>
</evidence>